<dbReference type="Pfam" id="PF13374">
    <property type="entry name" value="TPR_10"/>
    <property type="match status" value="1"/>
</dbReference>
<dbReference type="SMART" id="SM00454">
    <property type="entry name" value="SAM"/>
    <property type="match status" value="1"/>
</dbReference>
<dbReference type="Gene3D" id="1.25.40.10">
    <property type="entry name" value="Tetratricopeptide repeat domain"/>
    <property type="match status" value="2"/>
</dbReference>
<dbReference type="GO" id="GO:0009190">
    <property type="term" value="P:cyclic nucleotide biosynthetic process"/>
    <property type="evidence" value="ECO:0007669"/>
    <property type="project" value="InterPro"/>
</dbReference>
<protein>
    <submittedName>
        <fullName evidence="5">Guanylate cyclase</fullName>
    </submittedName>
</protein>
<dbReference type="PANTHER" id="PTHR16305:SF28">
    <property type="entry name" value="GUANYLATE CYCLASE DOMAIN-CONTAINING PROTEIN"/>
    <property type="match status" value="1"/>
</dbReference>
<dbReference type="PROSITE" id="PS50105">
    <property type="entry name" value="SAM_DOMAIN"/>
    <property type="match status" value="1"/>
</dbReference>
<dbReference type="GO" id="GO:0005524">
    <property type="term" value="F:ATP binding"/>
    <property type="evidence" value="ECO:0007669"/>
    <property type="project" value="UniProtKB-KW"/>
</dbReference>
<evidence type="ECO:0000259" key="4">
    <source>
        <dbReference type="PROSITE" id="PS50125"/>
    </source>
</evidence>
<dbReference type="CDD" id="cd09487">
    <property type="entry name" value="SAM_superfamily"/>
    <property type="match status" value="1"/>
</dbReference>
<dbReference type="Pfam" id="PF00536">
    <property type="entry name" value="SAM_1"/>
    <property type="match status" value="1"/>
</dbReference>
<dbReference type="SUPFAM" id="SSF52540">
    <property type="entry name" value="P-loop containing nucleoside triphosphate hydrolases"/>
    <property type="match status" value="1"/>
</dbReference>
<dbReference type="RefSeq" id="WP_081868288.1">
    <property type="nucleotide sequence ID" value="NZ_CADFFX010000022.1"/>
</dbReference>
<dbReference type="Gene3D" id="3.40.50.300">
    <property type="entry name" value="P-loop containing nucleotide triphosphate hydrolases"/>
    <property type="match status" value="1"/>
</dbReference>
<dbReference type="STRING" id="60547.GCA_000751215_05390"/>
<dbReference type="InterPro" id="IPR001054">
    <property type="entry name" value="A/G_cyclase"/>
</dbReference>
<dbReference type="GO" id="GO:0035556">
    <property type="term" value="P:intracellular signal transduction"/>
    <property type="evidence" value="ECO:0007669"/>
    <property type="project" value="InterPro"/>
</dbReference>
<dbReference type="InterPro" id="IPR019734">
    <property type="entry name" value="TPR_rpt"/>
</dbReference>
<dbReference type="SMART" id="SM00044">
    <property type="entry name" value="CYCc"/>
    <property type="match status" value="1"/>
</dbReference>
<evidence type="ECO:0000313" key="6">
    <source>
        <dbReference type="Proteomes" id="UP000027466"/>
    </source>
</evidence>
<dbReference type="Proteomes" id="UP000027466">
    <property type="component" value="Unassembled WGS sequence"/>
</dbReference>
<dbReference type="SMART" id="SM00028">
    <property type="entry name" value="TPR"/>
    <property type="match status" value="6"/>
</dbReference>
<dbReference type="Gene3D" id="1.10.150.50">
    <property type="entry name" value="Transcription Factor, Ets-1"/>
    <property type="match status" value="1"/>
</dbReference>
<comment type="caution">
    <text evidence="5">The sequence shown here is derived from an EMBL/GenBank/DDBJ whole genome shotgun (WGS) entry which is preliminary data.</text>
</comment>
<dbReference type="InterPro" id="IPR029787">
    <property type="entry name" value="Nucleotide_cyclase"/>
</dbReference>
<dbReference type="GO" id="GO:0005737">
    <property type="term" value="C:cytoplasm"/>
    <property type="evidence" value="ECO:0007669"/>
    <property type="project" value="TreeGrafter"/>
</dbReference>
<dbReference type="Gene3D" id="3.30.70.1230">
    <property type="entry name" value="Nucleotide cyclase"/>
    <property type="match status" value="1"/>
</dbReference>
<evidence type="ECO:0000313" key="5">
    <source>
        <dbReference type="EMBL" id="KDR38194.1"/>
    </source>
</evidence>
<gene>
    <name evidence="5" type="ORF">BG61_02855</name>
</gene>
<dbReference type="GO" id="GO:0004016">
    <property type="term" value="F:adenylate cyclase activity"/>
    <property type="evidence" value="ECO:0007669"/>
    <property type="project" value="UniProtKB-ARBA"/>
</dbReference>
<dbReference type="AlphaFoldDB" id="A0A069PEI1"/>
<evidence type="ECO:0000256" key="1">
    <source>
        <dbReference type="ARBA" id="ARBA00022741"/>
    </source>
</evidence>
<evidence type="ECO:0000259" key="3">
    <source>
        <dbReference type="PROSITE" id="PS50105"/>
    </source>
</evidence>
<keyword evidence="6" id="KW-1185">Reference proteome</keyword>
<proteinExistence type="predicted"/>
<keyword evidence="2" id="KW-0067">ATP-binding</keyword>
<feature type="domain" description="SAM" evidence="3">
    <location>
        <begin position="1"/>
        <end position="52"/>
    </location>
</feature>
<dbReference type="InterPro" id="IPR013761">
    <property type="entry name" value="SAM/pointed_sf"/>
</dbReference>
<dbReference type="SUPFAM" id="SSF48452">
    <property type="entry name" value="TPR-like"/>
    <property type="match status" value="2"/>
</dbReference>
<dbReference type="EMBL" id="JFHC01000102">
    <property type="protein sequence ID" value="KDR38194.1"/>
    <property type="molecule type" value="Genomic_DNA"/>
</dbReference>
<sequence length="1102" mass="121329">MESIAEWLASLGLSKYAQLFAENGIDRSVLRDLTDQDLKDLGVLLGHRRKMLRAIAQPGDSAIATSPVAAPPVPRDDADRRQLTVMFCDLVDSTALSTRLDPEDMRKIIADYYRGCADVVTKAGGFIAKYLGDGVLAYFGYPRAHEDDAERAVRAGLTLVRAIAKLDSGTGEGLRVRVGVATGVVVVGDLTGEGEARERGVVGETPNLAARLQALAEAGAVVISTCTQRLTGGLFDYRDMGLLTVKGIGDAVRVWQVLGPSGVESRFEALHSTTLTPIVGRDEEIELLLRRWQRAKNGEGQVVLLSGEPGIGKSRLTAVLEERLQFEPHARLRYFCSRRHQDSAFYPFISQFERAAGLRRDDTAEQRLDKLEAALALAADNLSDDVPLVAALLSISTESRYPTLNLTPQKRKERTLSTMIAQISGLAMRQPLLILFEDVHWVDPSTLEALDHLVDRTATLPVLLIVTFRPEFTSPWIGRSGVTLVTLNRLPPGQRAEMIERVSFGKALPKEVTDRIIDHTDGIPLFIEELTKTVLESGLLREQNGRYIVDGPLPPLAIPMTLHASLMARLDRLAPVRDVAQIASAIGRRFSYELISAVASMPKERLDDALDHLVDAELVFRRGTPPDAEYTFKHALVQDAAYSSLLRERRQKLHARIAVELENHFFDAVERQPEILAEHCAHAGLMEKAAQLWRRAGHSSAKRAAHREASVLFEKALTAYAALPSSADTIGEIIDVRWDLHHSLYPLGELARDRANLERAERLAEALGDEVRLSRVLSRLTYTLGSLGDLVAAVEAGERALALAERQSDPDAKARVTMMLARSRYGHGDYERAVENARQVLDLLHESRHGPDEAYLKFTRVTARIWLLLCLAELGRFDEAAVLGHEAIDLSRVLNEPEELIFAGYGVGRMHLIQGNPDMAVEALEPALAMCWSAEFPIYISRIASCLGAAYALLGRTDEALVLLEEAVRQAAASNFMFGRSLVLSNFGRVCHLAGRQDEALTHAHNAIDVAQASGERGNEAWAWILLGDLVSDDSATAPRIEEGRNHYRTALMIARELGMRPLLAQCLYGLSRLQKMVGNEALAEQHATDATSLCREMGIKP</sequence>
<evidence type="ECO:0000256" key="2">
    <source>
        <dbReference type="ARBA" id="ARBA00022840"/>
    </source>
</evidence>
<name>A0A069PEI1_9BURK</name>
<keyword evidence="1" id="KW-0547">Nucleotide-binding</keyword>
<dbReference type="CDD" id="cd07302">
    <property type="entry name" value="CHD"/>
    <property type="match status" value="1"/>
</dbReference>
<dbReference type="InterPro" id="IPR041664">
    <property type="entry name" value="AAA_16"/>
</dbReference>
<reference evidence="5 6" key="1">
    <citation type="submission" date="2014-03" db="EMBL/GenBank/DDBJ databases">
        <title>Draft Genome Sequences of Four Burkholderia Strains.</title>
        <authorList>
            <person name="Liu X.Y."/>
            <person name="Li C.X."/>
            <person name="Xu J.H."/>
        </authorList>
    </citation>
    <scope>NUCLEOTIDE SEQUENCE [LARGE SCALE GENOMIC DNA]</scope>
    <source>
        <strain evidence="5 6">DSM 50014</strain>
    </source>
</reference>
<dbReference type="SUPFAM" id="SSF55073">
    <property type="entry name" value="Nucleotide cyclase"/>
    <property type="match status" value="1"/>
</dbReference>
<organism evidence="5 6">
    <name type="scientific">Caballeronia glathei</name>
    <dbReference type="NCBI Taxonomy" id="60547"/>
    <lineage>
        <taxon>Bacteria</taxon>
        <taxon>Pseudomonadati</taxon>
        <taxon>Pseudomonadota</taxon>
        <taxon>Betaproteobacteria</taxon>
        <taxon>Burkholderiales</taxon>
        <taxon>Burkholderiaceae</taxon>
        <taxon>Caballeronia</taxon>
    </lineage>
</organism>
<dbReference type="Pfam" id="PF13191">
    <property type="entry name" value="AAA_16"/>
    <property type="match status" value="1"/>
</dbReference>
<dbReference type="InterPro" id="IPR011990">
    <property type="entry name" value="TPR-like_helical_dom_sf"/>
</dbReference>
<dbReference type="PANTHER" id="PTHR16305">
    <property type="entry name" value="TESTICULAR SOLUBLE ADENYLYL CYCLASE"/>
    <property type="match status" value="1"/>
</dbReference>
<accession>A0A069PEI1</accession>
<dbReference type="PROSITE" id="PS50125">
    <property type="entry name" value="GUANYLATE_CYCLASE_2"/>
    <property type="match status" value="1"/>
</dbReference>
<dbReference type="Pfam" id="PF00211">
    <property type="entry name" value="Guanylate_cyc"/>
    <property type="match status" value="1"/>
</dbReference>
<dbReference type="InterPro" id="IPR001660">
    <property type="entry name" value="SAM"/>
</dbReference>
<dbReference type="InterPro" id="IPR027417">
    <property type="entry name" value="P-loop_NTPase"/>
</dbReference>
<dbReference type="SUPFAM" id="SSF47769">
    <property type="entry name" value="SAM/Pointed domain"/>
    <property type="match status" value="1"/>
</dbReference>
<feature type="domain" description="Guanylate cyclase" evidence="4">
    <location>
        <begin position="84"/>
        <end position="213"/>
    </location>
</feature>